<proteinExistence type="predicted"/>
<dbReference type="InterPro" id="IPR036691">
    <property type="entry name" value="Endo/exonu/phosph_ase_sf"/>
</dbReference>
<gene>
    <name evidence="1" type="ORF">E2C01_072319</name>
</gene>
<evidence type="ECO:0000313" key="1">
    <source>
        <dbReference type="EMBL" id="MPC77850.1"/>
    </source>
</evidence>
<evidence type="ECO:0000313" key="2">
    <source>
        <dbReference type="Proteomes" id="UP000324222"/>
    </source>
</evidence>
<dbReference type="Gene3D" id="3.60.10.10">
    <property type="entry name" value="Endonuclease/exonuclease/phosphatase"/>
    <property type="match status" value="1"/>
</dbReference>
<protein>
    <submittedName>
        <fullName evidence="1">Uncharacterized protein</fullName>
    </submittedName>
</protein>
<dbReference type="Proteomes" id="UP000324222">
    <property type="component" value="Unassembled WGS sequence"/>
</dbReference>
<dbReference type="EMBL" id="VSRR010046915">
    <property type="protein sequence ID" value="MPC77850.1"/>
    <property type="molecule type" value="Genomic_DNA"/>
</dbReference>
<name>A0A5B7HZJ9_PORTR</name>
<dbReference type="AlphaFoldDB" id="A0A5B7HZJ9"/>
<organism evidence="1 2">
    <name type="scientific">Portunus trituberculatus</name>
    <name type="common">Swimming crab</name>
    <name type="synonym">Neptunus trituberculatus</name>
    <dbReference type="NCBI Taxonomy" id="210409"/>
    <lineage>
        <taxon>Eukaryota</taxon>
        <taxon>Metazoa</taxon>
        <taxon>Ecdysozoa</taxon>
        <taxon>Arthropoda</taxon>
        <taxon>Crustacea</taxon>
        <taxon>Multicrustacea</taxon>
        <taxon>Malacostraca</taxon>
        <taxon>Eumalacostraca</taxon>
        <taxon>Eucarida</taxon>
        <taxon>Decapoda</taxon>
        <taxon>Pleocyemata</taxon>
        <taxon>Brachyura</taxon>
        <taxon>Eubrachyura</taxon>
        <taxon>Portunoidea</taxon>
        <taxon>Portunidae</taxon>
        <taxon>Portuninae</taxon>
        <taxon>Portunus</taxon>
    </lineage>
</organism>
<keyword evidence="2" id="KW-1185">Reference proteome</keyword>
<reference evidence="1 2" key="1">
    <citation type="submission" date="2019-05" db="EMBL/GenBank/DDBJ databases">
        <title>Another draft genome of Portunus trituberculatus and its Hox gene families provides insights of decapod evolution.</title>
        <authorList>
            <person name="Jeong J.-H."/>
            <person name="Song I."/>
            <person name="Kim S."/>
            <person name="Choi T."/>
            <person name="Kim D."/>
            <person name="Ryu S."/>
            <person name="Kim W."/>
        </authorList>
    </citation>
    <scope>NUCLEOTIDE SEQUENCE [LARGE SCALE GENOMIC DNA]</scope>
    <source>
        <tissue evidence="1">Muscle</tissue>
    </source>
</reference>
<dbReference type="SUPFAM" id="SSF56219">
    <property type="entry name" value="DNase I-like"/>
    <property type="match status" value="1"/>
</dbReference>
<sequence>MDELTVTVRSTHADIVAITEAWQMVSEVCMMKDFQLFHHLRPERRGGGVAVYCRSTLSPSHLPVAVPPGVEALWVRVTPSSHP</sequence>
<accession>A0A5B7HZJ9</accession>
<comment type="caution">
    <text evidence="1">The sequence shown here is derived from an EMBL/GenBank/DDBJ whole genome shotgun (WGS) entry which is preliminary data.</text>
</comment>